<comment type="caution">
    <text evidence="1">The sequence shown here is derived from an EMBL/GenBank/DDBJ whole genome shotgun (WGS) entry which is preliminary data.</text>
</comment>
<name>A0ABW8SS21_9CLOT</name>
<protein>
    <submittedName>
        <fullName evidence="1">Uncharacterized protein</fullName>
    </submittedName>
</protein>
<dbReference type="RefSeq" id="WP_406794948.1">
    <property type="nucleotide sequence ID" value="NZ_JBJHZX010000104.1"/>
</dbReference>
<accession>A0ABW8SS21</accession>
<dbReference type="Proteomes" id="UP001623660">
    <property type="component" value="Unassembled WGS sequence"/>
</dbReference>
<evidence type="ECO:0000313" key="2">
    <source>
        <dbReference type="Proteomes" id="UP001623660"/>
    </source>
</evidence>
<dbReference type="EMBL" id="JBJHZX010000104">
    <property type="protein sequence ID" value="MFL0198835.1"/>
    <property type="molecule type" value="Genomic_DNA"/>
</dbReference>
<proteinExistence type="predicted"/>
<sequence>MTKKELIKEELIKILDGLDLKQLTRGDIYNKIHKINCKNVLKKFPTYSRPDKSIIYENKNNLRVSNSSIDEGLE</sequence>
<evidence type="ECO:0000313" key="1">
    <source>
        <dbReference type="EMBL" id="MFL0198835.1"/>
    </source>
</evidence>
<organism evidence="1 2">
    <name type="scientific">Candidatus Clostridium eludens</name>
    <dbReference type="NCBI Taxonomy" id="3381663"/>
    <lineage>
        <taxon>Bacteria</taxon>
        <taxon>Bacillati</taxon>
        <taxon>Bacillota</taxon>
        <taxon>Clostridia</taxon>
        <taxon>Eubacteriales</taxon>
        <taxon>Clostridiaceae</taxon>
        <taxon>Clostridium</taxon>
    </lineage>
</organism>
<reference evidence="1 2" key="1">
    <citation type="submission" date="2024-11" db="EMBL/GenBank/DDBJ databases">
        <authorList>
            <person name="Heng Y.C."/>
            <person name="Lim A.C.H."/>
            <person name="Lee J.K.Y."/>
            <person name="Kittelmann S."/>
        </authorList>
    </citation>
    <scope>NUCLEOTIDE SEQUENCE [LARGE SCALE GENOMIC DNA]</scope>
    <source>
        <strain evidence="1 2">WILCCON 0269</strain>
    </source>
</reference>
<gene>
    <name evidence="1" type="ORF">ACJDU8_25275</name>
</gene>
<keyword evidence="2" id="KW-1185">Reference proteome</keyword>